<evidence type="ECO:0000313" key="4">
    <source>
        <dbReference type="Proteomes" id="UP001204445"/>
    </source>
</evidence>
<protein>
    <submittedName>
        <fullName evidence="3">DNA repair protein</fullName>
    </submittedName>
</protein>
<accession>A0AAE3HM98</accession>
<dbReference type="SUPFAM" id="SSF52980">
    <property type="entry name" value="Restriction endonuclease-like"/>
    <property type="match status" value="1"/>
</dbReference>
<reference evidence="3" key="1">
    <citation type="submission" date="2022-08" db="EMBL/GenBank/DDBJ databases">
        <title>Genomic Encyclopedia of Type Strains, Phase III (KMG-III): the genomes of soil and plant-associated and newly described type strains.</title>
        <authorList>
            <person name="Whitman W."/>
        </authorList>
    </citation>
    <scope>NUCLEOTIDE SEQUENCE</scope>
    <source>
        <strain evidence="3">HMT 1</strain>
    </source>
</reference>
<dbReference type="Proteomes" id="UP001204445">
    <property type="component" value="Unassembled WGS sequence"/>
</dbReference>
<gene>
    <name evidence="3" type="ORF">J2T55_001094</name>
</gene>
<dbReference type="InterPro" id="IPR019925">
    <property type="entry name" value="DNA_repair_protein_predicted"/>
</dbReference>
<feature type="region of interest" description="Disordered" evidence="1">
    <location>
        <begin position="590"/>
        <end position="611"/>
    </location>
</feature>
<name>A0AAE3HM98_9GAMM</name>
<evidence type="ECO:0000313" key="3">
    <source>
        <dbReference type="EMBL" id="MCS3903077.1"/>
    </source>
</evidence>
<evidence type="ECO:0000256" key="1">
    <source>
        <dbReference type="SAM" id="MobiDB-lite"/>
    </source>
</evidence>
<dbReference type="EMBL" id="JANUCT010000006">
    <property type="protein sequence ID" value="MCS3903077.1"/>
    <property type="molecule type" value="Genomic_DNA"/>
</dbReference>
<dbReference type="NCBIfam" id="TIGR03623">
    <property type="entry name" value="probable DNA repair protein"/>
    <property type="match status" value="1"/>
</dbReference>
<dbReference type="Pfam" id="PF12705">
    <property type="entry name" value="PDDEXK_1"/>
    <property type="match status" value="1"/>
</dbReference>
<dbReference type="InterPro" id="IPR038726">
    <property type="entry name" value="PDDEXK_AddAB-type"/>
</dbReference>
<dbReference type="Gene3D" id="3.90.320.10">
    <property type="match status" value="1"/>
</dbReference>
<dbReference type="InterPro" id="IPR011335">
    <property type="entry name" value="Restrct_endonuc-II-like"/>
</dbReference>
<dbReference type="Gene3D" id="3.40.50.300">
    <property type="entry name" value="P-loop containing nucleotide triphosphate hydrolases"/>
    <property type="match status" value="1"/>
</dbReference>
<evidence type="ECO:0000259" key="2">
    <source>
        <dbReference type="Pfam" id="PF12705"/>
    </source>
</evidence>
<dbReference type="SUPFAM" id="SSF52540">
    <property type="entry name" value="P-loop containing nucleoside triphosphate hydrolases"/>
    <property type="match status" value="1"/>
</dbReference>
<keyword evidence="4" id="KW-1185">Reference proteome</keyword>
<comment type="caution">
    <text evidence="3">The sequence shown here is derived from an EMBL/GenBank/DDBJ whole genome shotgun (WGS) entry which is preliminary data.</text>
</comment>
<feature type="domain" description="PD-(D/E)XK endonuclease-like" evidence="2">
    <location>
        <begin position="620"/>
        <end position="889"/>
    </location>
</feature>
<dbReference type="RefSeq" id="WP_259054688.1">
    <property type="nucleotide sequence ID" value="NZ_JANUCT010000006.1"/>
</dbReference>
<dbReference type="InterPro" id="IPR011604">
    <property type="entry name" value="PDDEXK-like_dom_sf"/>
</dbReference>
<dbReference type="AlphaFoldDB" id="A0AAE3HM98"/>
<organism evidence="3 4">
    <name type="scientific">Methylohalomonas lacus</name>
    <dbReference type="NCBI Taxonomy" id="398773"/>
    <lineage>
        <taxon>Bacteria</taxon>
        <taxon>Pseudomonadati</taxon>
        <taxon>Pseudomonadota</taxon>
        <taxon>Gammaproteobacteria</taxon>
        <taxon>Methylohalomonadales</taxon>
        <taxon>Methylohalomonadaceae</taxon>
        <taxon>Methylohalomonas</taxon>
    </lineage>
</organism>
<dbReference type="InterPro" id="IPR027417">
    <property type="entry name" value="P-loop_NTPase"/>
</dbReference>
<proteinExistence type="predicted"/>
<sequence>MSLSIFQQAFQQGAPIITANDRLARQLRLRHADFSREAGHEVWTRAPIYSWQAWLKHCYDAWLDYHLDTAGLDTAGTAPPALLGAQQAEAVWQSIIEHSAAGRALLQSGATAASAAEARDLLCGWQVPLSALQAGQDFADHEDTRAFANWLETFIARSERDGWLDPPRLADVINKAFADGELAVPAELYLAGFDELRPQQQALLDTLAEHGCQVTPLPATEHEQAICEQLPCVDAAAEIRQAATWARQQLEQDPALNIGIVVQDLASQCETIARVFDELLCPGVRLPGADAERPYNISLGRPLATMPLVRDALLALELAAGPVSWTTAGALLRSPFLVGADSEADGRARLDARLRRRGREQVSLNDLHYHAGEAGCPLLQRAIAQCQSLAEQFGGRPTAATHAGWIGDWLAALGWSRGRSLSSAEYQTVTAWWELLGEFAQLDAYAGPLGWPQAVASLKRLANNRLFQPQSAAAPVQIMGLLEAAGLQFDRLWIMGLHDDVWPASPRPHPLLPIPLQRRYQLPHATAERELDYARRTTERLLASAPRIVVSWPQQEGDAVLRVSPLLAHLPTVTEENEPAPDLAHGLYASAPPLETFNDDPPPPRQADEPLRGGTAVLRNQAACPFRAFAEHRLHARALEEPVPGLDAAGRGALVHEVMRVVWDELRDQSALLALDANAQSELVGRCVRTALNDWETKHASQLPPRFREVEAARLQSLANDWLQLDRERAPFSVEARESEQAIRIEDLEFAGRIDRLDRLEDNRRLIIDYKTGRVDTRVWVDERPDDPQLPLYALSQRDHLAGIAFAQLRIGELQYAGVADRSGVAPGIDAVGEWKRLPPDCATLPDLLAYWQTQLGALARSFGAGDSDVDPKDPRQTCRYCPQYTLCRIDAISLGSHDMEAGDE</sequence>